<organism evidence="3 4">
    <name type="scientific">Parapedobacter deserti</name>
    <dbReference type="NCBI Taxonomy" id="1912957"/>
    <lineage>
        <taxon>Bacteria</taxon>
        <taxon>Pseudomonadati</taxon>
        <taxon>Bacteroidota</taxon>
        <taxon>Sphingobacteriia</taxon>
        <taxon>Sphingobacteriales</taxon>
        <taxon>Sphingobacteriaceae</taxon>
        <taxon>Parapedobacter</taxon>
    </lineage>
</organism>
<proteinExistence type="predicted"/>
<name>A0ABV7JP81_9SPHI</name>
<sequence length="90" mass="9820">MHGTWLCSSACWTPSRPANRAGSPRAKRRSRPMNSHGKVLAGIMGGTLLSASAFPPWADVLHTAMLAAVGATVSFLTAWLLQHIVRRRRR</sequence>
<evidence type="ECO:0000256" key="1">
    <source>
        <dbReference type="SAM" id="MobiDB-lite"/>
    </source>
</evidence>
<keyword evidence="2" id="KW-1133">Transmembrane helix</keyword>
<keyword evidence="2" id="KW-0472">Membrane</keyword>
<dbReference type="Proteomes" id="UP001595526">
    <property type="component" value="Unassembled WGS sequence"/>
</dbReference>
<feature type="transmembrane region" description="Helical" evidence="2">
    <location>
        <begin position="37"/>
        <end position="54"/>
    </location>
</feature>
<evidence type="ECO:0000256" key="2">
    <source>
        <dbReference type="SAM" id="Phobius"/>
    </source>
</evidence>
<gene>
    <name evidence="3" type="ORF">ACFOET_19750</name>
</gene>
<keyword evidence="4" id="KW-1185">Reference proteome</keyword>
<evidence type="ECO:0000313" key="4">
    <source>
        <dbReference type="Proteomes" id="UP001595526"/>
    </source>
</evidence>
<reference evidence="4" key="1">
    <citation type="journal article" date="2019" name="Int. J. Syst. Evol. Microbiol.">
        <title>The Global Catalogue of Microorganisms (GCM) 10K type strain sequencing project: providing services to taxonomists for standard genome sequencing and annotation.</title>
        <authorList>
            <consortium name="The Broad Institute Genomics Platform"/>
            <consortium name="The Broad Institute Genome Sequencing Center for Infectious Disease"/>
            <person name="Wu L."/>
            <person name="Ma J."/>
        </authorList>
    </citation>
    <scope>NUCLEOTIDE SEQUENCE [LARGE SCALE GENOMIC DNA]</scope>
    <source>
        <strain evidence="4">KCTC 52416</strain>
    </source>
</reference>
<feature type="region of interest" description="Disordered" evidence="1">
    <location>
        <begin position="15"/>
        <end position="36"/>
    </location>
</feature>
<comment type="caution">
    <text evidence="3">The sequence shown here is derived from an EMBL/GenBank/DDBJ whole genome shotgun (WGS) entry which is preliminary data.</text>
</comment>
<protein>
    <submittedName>
        <fullName evidence="3">Uncharacterized protein</fullName>
    </submittedName>
</protein>
<evidence type="ECO:0000313" key="3">
    <source>
        <dbReference type="EMBL" id="MFC3199863.1"/>
    </source>
</evidence>
<dbReference type="EMBL" id="JBHRTA010000061">
    <property type="protein sequence ID" value="MFC3199863.1"/>
    <property type="molecule type" value="Genomic_DNA"/>
</dbReference>
<keyword evidence="2" id="KW-0812">Transmembrane</keyword>
<dbReference type="RefSeq" id="WP_379025898.1">
    <property type="nucleotide sequence ID" value="NZ_JBHRTA010000061.1"/>
</dbReference>
<feature type="transmembrane region" description="Helical" evidence="2">
    <location>
        <begin position="60"/>
        <end position="81"/>
    </location>
</feature>
<accession>A0ABV7JP81</accession>